<keyword evidence="2 10" id="KW-0329">Glyoxylate bypass</keyword>
<keyword evidence="3 10" id="KW-0963">Cytoplasm</keyword>
<dbReference type="EC" id="2.3.3.9" evidence="10 11"/>
<proteinExistence type="inferred from homology"/>
<keyword evidence="18" id="KW-1185">Reference proteome</keyword>
<comment type="caution">
    <text evidence="17">The sequence shown here is derived from an EMBL/GenBank/DDBJ whole genome shotgun (WGS) entry which is preliminary data.</text>
</comment>
<dbReference type="NCBIfam" id="NF002825">
    <property type="entry name" value="PRK02999.1"/>
    <property type="match status" value="1"/>
</dbReference>
<evidence type="ECO:0000256" key="8">
    <source>
        <dbReference type="ARBA" id="ARBA00023097"/>
    </source>
</evidence>
<feature type="binding site" evidence="10">
    <location>
        <position position="458"/>
    </location>
    <ligand>
        <name>Mg(2+)</name>
        <dbReference type="ChEBI" id="CHEBI:18420"/>
    </ligand>
</feature>
<dbReference type="InterPro" id="IPR046363">
    <property type="entry name" value="MS_N_TIM-barrel_dom"/>
</dbReference>
<comment type="function">
    <text evidence="10">Involved in the glycolate utilization. Catalyzes the condensation and subsequent hydrolysis of acetyl-coenzyme A (acetyl-CoA) and glyoxylate to form malate and CoA.</text>
</comment>
<evidence type="ECO:0000256" key="4">
    <source>
        <dbReference type="ARBA" id="ARBA00022532"/>
    </source>
</evidence>
<dbReference type="InterPro" id="IPR011076">
    <property type="entry name" value="Malate_synth_sf"/>
</dbReference>
<dbReference type="Pfam" id="PF20658">
    <property type="entry name" value="MSG_insertion"/>
    <property type="match status" value="1"/>
</dbReference>
<comment type="similarity">
    <text evidence="10 12">Belongs to the malate synthase family. GlcB subfamily.</text>
</comment>
<evidence type="ECO:0000313" key="17">
    <source>
        <dbReference type="EMBL" id="MER9404810.1"/>
    </source>
</evidence>
<evidence type="ECO:0000256" key="3">
    <source>
        <dbReference type="ARBA" id="ARBA00022490"/>
    </source>
</evidence>
<dbReference type="PANTHER" id="PTHR42739:SF1">
    <property type="entry name" value="MALATE SYNTHASE G"/>
    <property type="match status" value="1"/>
</dbReference>
<evidence type="ECO:0000256" key="7">
    <source>
        <dbReference type="ARBA" id="ARBA00022842"/>
    </source>
</evidence>
<evidence type="ECO:0000259" key="14">
    <source>
        <dbReference type="Pfam" id="PF20656"/>
    </source>
</evidence>
<feature type="domain" description="Malate synthase N-terminal" evidence="14">
    <location>
        <begin position="16"/>
        <end position="74"/>
    </location>
</feature>
<keyword evidence="8 10" id="KW-0558">Oxidation</keyword>
<feature type="active site" description="Proton donor" evidence="10">
    <location>
        <position position="629"/>
    </location>
</feature>
<feature type="domain" description="Malate synthase C-terminal" evidence="16">
    <location>
        <begin position="589"/>
        <end position="678"/>
    </location>
</feature>
<keyword evidence="7 10" id="KW-0460">Magnesium</keyword>
<organism evidence="17 18">
    <name type="scientific">Mesorhizobium caraganae</name>
    <dbReference type="NCBI Taxonomy" id="483206"/>
    <lineage>
        <taxon>Bacteria</taxon>
        <taxon>Pseudomonadati</taxon>
        <taxon>Pseudomonadota</taxon>
        <taxon>Alphaproteobacteria</taxon>
        <taxon>Hyphomicrobiales</taxon>
        <taxon>Phyllobacteriaceae</taxon>
        <taxon>Mesorhizobium</taxon>
    </lineage>
</organism>
<evidence type="ECO:0000256" key="10">
    <source>
        <dbReference type="HAMAP-Rule" id="MF_00641"/>
    </source>
</evidence>
<dbReference type="InterPro" id="IPR048355">
    <property type="entry name" value="MS_C"/>
</dbReference>
<comment type="pathway">
    <text evidence="10 12">Carbohydrate metabolism; glyoxylate cycle; (S)-malate from isocitrate: step 2/2.</text>
</comment>
<dbReference type="SUPFAM" id="SSF51645">
    <property type="entry name" value="Malate synthase G"/>
    <property type="match status" value="1"/>
</dbReference>
<feature type="domain" description="Malate synthase G alpha-beta insertion" evidence="15">
    <location>
        <begin position="159"/>
        <end position="232"/>
    </location>
</feature>
<dbReference type="HAMAP" id="MF_00641">
    <property type="entry name" value="Malate_synth_G"/>
    <property type="match status" value="1"/>
</dbReference>
<protein>
    <recommendedName>
        <fullName evidence="10 11">Malate synthase G</fullName>
        <ecNumber evidence="10 11">2.3.3.9</ecNumber>
    </recommendedName>
</protein>
<evidence type="ECO:0000256" key="9">
    <source>
        <dbReference type="ARBA" id="ARBA00047918"/>
    </source>
</evidence>
<reference evidence="17 18" key="1">
    <citation type="journal article" date="2024" name="Proc. Natl. Acad. Sci. U.S.A.">
        <title>The evolutionary genomics of adaptation to stress in wild rhizobium bacteria.</title>
        <authorList>
            <person name="Kehlet-Delgado H."/>
            <person name="Montoya A.P."/>
            <person name="Jensen K.T."/>
            <person name="Wendlandt C.E."/>
            <person name="Dexheimer C."/>
            <person name="Roberts M."/>
            <person name="Torres Martinez L."/>
            <person name="Friesen M.L."/>
            <person name="Griffitts J.S."/>
            <person name="Porter S.S."/>
        </authorList>
    </citation>
    <scope>NUCLEOTIDE SEQUENCE [LARGE SCALE GENOMIC DNA]</scope>
    <source>
        <strain evidence="17 18">M0641</strain>
    </source>
</reference>
<dbReference type="InterPro" id="IPR048356">
    <property type="entry name" value="MS_N"/>
</dbReference>
<dbReference type="InterPro" id="IPR001465">
    <property type="entry name" value="Malate_synthase_TIM"/>
</dbReference>
<dbReference type="InterPro" id="IPR006253">
    <property type="entry name" value="Malate_synthG"/>
</dbReference>
<feature type="binding site" evidence="10">
    <location>
        <position position="117"/>
    </location>
    <ligand>
        <name>acetyl-CoA</name>
        <dbReference type="ChEBI" id="CHEBI:57288"/>
    </ligand>
</feature>
<comment type="catalytic activity">
    <reaction evidence="9 10 12">
        <text>glyoxylate + acetyl-CoA + H2O = (S)-malate + CoA + H(+)</text>
        <dbReference type="Rhea" id="RHEA:18181"/>
        <dbReference type="ChEBI" id="CHEBI:15377"/>
        <dbReference type="ChEBI" id="CHEBI:15378"/>
        <dbReference type="ChEBI" id="CHEBI:15589"/>
        <dbReference type="ChEBI" id="CHEBI:36655"/>
        <dbReference type="ChEBI" id="CHEBI:57287"/>
        <dbReference type="ChEBI" id="CHEBI:57288"/>
        <dbReference type="EC" id="2.3.3.9"/>
    </reaction>
</comment>
<dbReference type="CDD" id="cd00728">
    <property type="entry name" value="malate_synt_G"/>
    <property type="match status" value="1"/>
</dbReference>
<dbReference type="EMBL" id="JAMYQB010000008">
    <property type="protein sequence ID" value="MER9404810.1"/>
    <property type="molecule type" value="Genomic_DNA"/>
</dbReference>
<comment type="subunit">
    <text evidence="10">Monomer.</text>
</comment>
<dbReference type="Pfam" id="PF20656">
    <property type="entry name" value="MS_N"/>
    <property type="match status" value="1"/>
</dbReference>
<evidence type="ECO:0000259" key="13">
    <source>
        <dbReference type="Pfam" id="PF01274"/>
    </source>
</evidence>
<dbReference type="Pfam" id="PF01274">
    <property type="entry name" value="MS_TIM-barrel"/>
    <property type="match status" value="1"/>
</dbReference>
<evidence type="ECO:0000313" key="18">
    <source>
        <dbReference type="Proteomes" id="UP001433071"/>
    </source>
</evidence>
<dbReference type="Pfam" id="PF20659">
    <property type="entry name" value="MS_C"/>
    <property type="match status" value="1"/>
</dbReference>
<feature type="binding site" evidence="10">
    <location>
        <begin position="124"/>
        <end position="125"/>
    </location>
    <ligand>
        <name>acetyl-CoA</name>
        <dbReference type="ChEBI" id="CHEBI:57288"/>
    </ligand>
</feature>
<feature type="domain" description="Malate synthase TIM barrel" evidence="13">
    <location>
        <begin position="335"/>
        <end position="574"/>
    </location>
</feature>
<dbReference type="InterPro" id="IPR048357">
    <property type="entry name" value="MSG_insertion"/>
</dbReference>
<keyword evidence="6 10" id="KW-0479">Metal-binding</keyword>
<evidence type="ECO:0000256" key="5">
    <source>
        <dbReference type="ARBA" id="ARBA00022679"/>
    </source>
</evidence>
<feature type="active site" description="Proton acceptor" evidence="10">
    <location>
        <position position="338"/>
    </location>
</feature>
<feature type="binding site" evidence="10">
    <location>
        <position position="430"/>
    </location>
    <ligand>
        <name>glyoxylate</name>
        <dbReference type="ChEBI" id="CHEBI:36655"/>
    </ligand>
</feature>
<feature type="binding site" evidence="10">
    <location>
        <begin position="455"/>
        <end position="458"/>
    </location>
    <ligand>
        <name>glyoxylate</name>
        <dbReference type="ChEBI" id="CHEBI:36655"/>
    </ligand>
</feature>
<comment type="caution">
    <text evidence="10">Lacks conserved residue(s) required for the propagation of feature annotation.</text>
</comment>
<feature type="binding site" evidence="10">
    <location>
        <position position="311"/>
    </location>
    <ligand>
        <name>acetyl-CoA</name>
        <dbReference type="ChEBI" id="CHEBI:57288"/>
    </ligand>
</feature>
<feature type="binding site" evidence="10">
    <location>
        <position position="430"/>
    </location>
    <ligand>
        <name>Mg(2+)</name>
        <dbReference type="ChEBI" id="CHEBI:18420"/>
    </ligand>
</feature>
<keyword evidence="4 10" id="KW-0816">Tricarboxylic acid cycle</keyword>
<keyword evidence="5 10" id="KW-0808">Transferase</keyword>
<dbReference type="NCBIfam" id="TIGR01345">
    <property type="entry name" value="malate_syn_G"/>
    <property type="match status" value="1"/>
</dbReference>
<sequence>MTDRVEIAGLRIARELHDFVGIEALPGTGVAADAFWTGFSAIVHDLAPKNRALLAKRDAMQEKLDAWYRANGAPIDIEAYKIFLKEIGYLVPEGPAFSVSTDNVDPEIAVVAGPQLVVPVMNARYALNAANARWGSLYDALYGTDAIPETGGAEKGKSFNPVRGAKVVAWAKSFLDESVPLTSGKWAGVNGLTVQGNILRLSAGAGGTTLANPKQFAGYRGEPANPEAILLTQNGLHIEILIDRANQIGRTDPAGIADVILESALTTIQDCEDSVAAVDAEDKVVVYRNWLGLMKGDLAEEITKGGKSFVRKLNPDRAWTAPNGGALSLPGRSLMLVRNVGHLMTNPAILDRDGHEVPEGIMDAAMTALIALHDVGANGRRANSRAGSMYVVKPKMHGPEEVAFAVEIFDRVEALLGMAKKTIKMGIMDEERRTTVNLKEAIRAAKERVVFINTGFLDRTGDEIHTSMEAGPMIRKGDMKQAAWISAYEAWNVDTGLECGLAGHAQIGKGMWAMPDLMAAMLEQKIAHPKAGANTAWVPSPTAATLHATHYHKVDVHAVQVALKSRPKAKLDDILSVPVAVRPNWTPDEIQRELDNNAQGILGYVVRWIDQGVGCSKVPDINDVGLMEDRATLRISSQHLANWLHHKVCSQIQVMDSLRRMAAIVDLQNVGDPLYRPMATDFDSSIAFQAACDLVFKGSVQPNGYTEPVLHKRRLELKAKA</sequence>
<gene>
    <name evidence="10" type="primary">glcB</name>
    <name evidence="17" type="ORF">NKI36_12185</name>
</gene>
<comment type="subcellular location">
    <subcellularLocation>
        <location evidence="10 12">Cytoplasm</location>
    </subcellularLocation>
</comment>
<evidence type="ECO:0000256" key="1">
    <source>
        <dbReference type="ARBA" id="ARBA00001946"/>
    </source>
</evidence>
<feature type="binding site" evidence="10">
    <location>
        <position position="539"/>
    </location>
    <ligand>
        <name>acetyl-CoA</name>
        <dbReference type="ChEBI" id="CHEBI:57288"/>
    </ligand>
</feature>
<dbReference type="Gene3D" id="3.20.20.360">
    <property type="entry name" value="Malate synthase, domain 3"/>
    <property type="match status" value="2"/>
</dbReference>
<feature type="binding site" evidence="10">
    <location>
        <position position="338"/>
    </location>
    <ligand>
        <name>glyoxylate</name>
        <dbReference type="ChEBI" id="CHEBI:36655"/>
    </ligand>
</feature>
<dbReference type="InterPro" id="IPR044856">
    <property type="entry name" value="Malate_synth_C_sf"/>
</dbReference>
<evidence type="ECO:0000259" key="16">
    <source>
        <dbReference type="Pfam" id="PF20659"/>
    </source>
</evidence>
<feature type="binding site" evidence="10">
    <location>
        <position position="274"/>
    </location>
    <ligand>
        <name>acetyl-CoA</name>
        <dbReference type="ChEBI" id="CHEBI:57288"/>
    </ligand>
</feature>
<comment type="cofactor">
    <cofactor evidence="1 10">
        <name>Mg(2+)</name>
        <dbReference type="ChEBI" id="CHEBI:18420"/>
    </cofactor>
</comment>
<evidence type="ECO:0000256" key="12">
    <source>
        <dbReference type="RuleBase" id="RU003572"/>
    </source>
</evidence>
<dbReference type="GO" id="GO:0004474">
    <property type="term" value="F:malate synthase activity"/>
    <property type="evidence" value="ECO:0007669"/>
    <property type="project" value="UniProtKB-EC"/>
</dbReference>
<evidence type="ECO:0000256" key="2">
    <source>
        <dbReference type="ARBA" id="ARBA00022435"/>
    </source>
</evidence>
<dbReference type="Gene3D" id="1.20.1220.12">
    <property type="entry name" value="Malate synthase, domain III"/>
    <property type="match status" value="1"/>
</dbReference>
<dbReference type="Proteomes" id="UP001433071">
    <property type="component" value="Unassembled WGS sequence"/>
</dbReference>
<dbReference type="RefSeq" id="WP_352557811.1">
    <property type="nucleotide sequence ID" value="NZ_JAMYQB010000008.1"/>
</dbReference>
<dbReference type="PANTHER" id="PTHR42739">
    <property type="entry name" value="MALATE SYNTHASE G"/>
    <property type="match status" value="1"/>
</dbReference>
<accession>A0ABV1YYJ2</accession>
<name>A0ABV1YYJ2_9HYPH</name>
<feature type="modified residue" description="Cysteine sulfenic acid (-SOH)" evidence="10">
    <location>
        <position position="615"/>
    </location>
</feature>
<keyword evidence="17" id="KW-0012">Acyltransferase</keyword>
<evidence type="ECO:0000256" key="6">
    <source>
        <dbReference type="ARBA" id="ARBA00022723"/>
    </source>
</evidence>
<evidence type="ECO:0000259" key="15">
    <source>
        <dbReference type="Pfam" id="PF20658"/>
    </source>
</evidence>
<evidence type="ECO:0000256" key="11">
    <source>
        <dbReference type="NCBIfam" id="TIGR01345"/>
    </source>
</evidence>